<dbReference type="EMBL" id="CP043641">
    <property type="protein sequence ID" value="QNE37180.1"/>
    <property type="molecule type" value="Genomic_DNA"/>
</dbReference>
<dbReference type="GO" id="GO:0003677">
    <property type="term" value="F:DNA binding"/>
    <property type="evidence" value="ECO:0007669"/>
    <property type="project" value="UniProtKB-KW"/>
</dbReference>
<dbReference type="GO" id="GO:0006355">
    <property type="term" value="P:regulation of DNA-templated transcription"/>
    <property type="evidence" value="ECO:0007669"/>
    <property type="project" value="InterPro"/>
</dbReference>
<dbReference type="SUPFAM" id="SSF52540">
    <property type="entry name" value="P-loop containing nucleoside triphosphate hydrolases"/>
    <property type="match status" value="1"/>
</dbReference>
<dbReference type="KEGG" id="lse:F1C12_20055"/>
<dbReference type="RefSeq" id="WP_185276586.1">
    <property type="nucleotide sequence ID" value="NZ_CP043641.1"/>
</dbReference>
<evidence type="ECO:0000256" key="2">
    <source>
        <dbReference type="ARBA" id="ARBA00023125"/>
    </source>
</evidence>
<dbReference type="PROSITE" id="PS50043">
    <property type="entry name" value="HTH_LUXR_2"/>
    <property type="match status" value="1"/>
</dbReference>
<dbReference type="CDD" id="cd06170">
    <property type="entry name" value="LuxR_C_like"/>
    <property type="match status" value="1"/>
</dbReference>
<keyword evidence="3" id="KW-0804">Transcription</keyword>
<dbReference type="InterPro" id="IPR000792">
    <property type="entry name" value="Tscrpt_reg_LuxR_C"/>
</dbReference>
<evidence type="ECO:0000256" key="3">
    <source>
        <dbReference type="ARBA" id="ARBA00023163"/>
    </source>
</evidence>
<evidence type="ECO:0000256" key="1">
    <source>
        <dbReference type="ARBA" id="ARBA00023015"/>
    </source>
</evidence>
<keyword evidence="2" id="KW-0238">DNA-binding</keyword>
<dbReference type="PRINTS" id="PR00038">
    <property type="entry name" value="HTHLUXR"/>
</dbReference>
<dbReference type="Gene3D" id="1.10.10.10">
    <property type="entry name" value="Winged helix-like DNA-binding domain superfamily/Winged helix DNA-binding domain"/>
    <property type="match status" value="1"/>
</dbReference>
<dbReference type="InterPro" id="IPR027417">
    <property type="entry name" value="P-loop_NTPase"/>
</dbReference>
<dbReference type="PROSITE" id="PS00622">
    <property type="entry name" value="HTH_LUXR_1"/>
    <property type="match status" value="1"/>
</dbReference>
<dbReference type="AlphaFoldDB" id="A0A7G6YFB5"/>
<dbReference type="Pfam" id="PF00196">
    <property type="entry name" value="GerE"/>
    <property type="match status" value="1"/>
</dbReference>
<sequence>MIDPRAAASALLAGRERILALVRELLFSSDADVDLVGPRHSGRSTVVDAVASSAVDARRTVLRVNGVRSLRESPLAALHAAGFGVVPSGERRTASPLQQAIDALTAVLGSGPAALLLDDADLLDDASTGAIDAVRRATRTPVLRTRARMDDGSSAAYVIELEPLEYGELRSVVVERLGAPVDPGAMSRVYSLCGGNVGLALALTELAVLEGRLALRSGAWCATGELWSRSLRGALEGQLSGLAAAERAALERIAVTGAGDVASTRGLVDPVALDGLAAAGVLRIVPHRGRRLIALDPPVLGAHLRDRAQVDAPRTDAAFVQFVHAAADSLREESAAAWRERPEPATALGLARALMADTGLAPGCGAELDAVLTASAELPGDPLDVAELAVLRARRSVALGAAPGAAVDALRAEIAGLGPFERLADAAAVMLAVEIGAEPAVQEERLRDDPDLPPPVRSRLIEAARAVALRRGRFEDAVRLLDTLAAVPGASASSREAAAHAYALLGAGRHADAVAWAERGAAAARERLDAGAVREHSVALGLCHLLADRPTDAAGALTTASALGTPAVPGAAIQVALNVLTAVIAVRRGDTSLAERIRDELAAGLPASSGEGAPSAVRVGVQWVEAQLAAGRGRPDEAAELLRELSSTLSLHGELPTAALALLTSLEHAIDDAGLEEARALLERQQSELHDAHLAFVRARAEPGGVDLPALAERLASTGRAGPAAALQCPTGEATDSGGFFSTPIALTDREREITRLVAAGLSNPEIASRLVLSVRTVESHVSRVMRKTSAANRGELVALAVRLAP</sequence>
<keyword evidence="1" id="KW-0805">Transcription regulation</keyword>
<dbReference type="Proteomes" id="UP000515511">
    <property type="component" value="Chromosome"/>
</dbReference>
<dbReference type="InterPro" id="IPR036388">
    <property type="entry name" value="WH-like_DNA-bd_sf"/>
</dbReference>
<protein>
    <recommendedName>
        <fullName evidence="4">HTH luxR-type domain-containing protein</fullName>
    </recommendedName>
</protein>
<evidence type="ECO:0000259" key="4">
    <source>
        <dbReference type="PROSITE" id="PS50043"/>
    </source>
</evidence>
<gene>
    <name evidence="5" type="ORF">F1C12_20055</name>
</gene>
<accession>A0A7G6YFB5</accession>
<name>A0A7G6YFB5_9MICO</name>
<dbReference type="InterPro" id="IPR016032">
    <property type="entry name" value="Sig_transdc_resp-reg_C-effctor"/>
</dbReference>
<feature type="domain" description="HTH luxR-type" evidence="4">
    <location>
        <begin position="740"/>
        <end position="805"/>
    </location>
</feature>
<dbReference type="SUPFAM" id="SSF46894">
    <property type="entry name" value="C-terminal effector domain of the bipartite response regulators"/>
    <property type="match status" value="1"/>
</dbReference>
<proteinExistence type="predicted"/>
<evidence type="ECO:0000313" key="5">
    <source>
        <dbReference type="EMBL" id="QNE37180.1"/>
    </source>
</evidence>
<dbReference type="PANTHER" id="PTHR44688:SF16">
    <property type="entry name" value="DNA-BINDING TRANSCRIPTIONAL ACTIVATOR DEVR_DOSR"/>
    <property type="match status" value="1"/>
</dbReference>
<reference evidence="6" key="1">
    <citation type="submission" date="2019-09" db="EMBL/GenBank/DDBJ databases">
        <title>Antimicrobial potential of Antarctic Bacteria.</title>
        <authorList>
            <person name="Benaud N."/>
            <person name="Edwards R.J."/>
            <person name="Ferrari B.C."/>
        </authorList>
    </citation>
    <scope>NUCLEOTIDE SEQUENCE [LARGE SCALE GENOMIC DNA]</scope>
    <source>
        <strain evidence="6">INR9</strain>
    </source>
</reference>
<dbReference type="PANTHER" id="PTHR44688">
    <property type="entry name" value="DNA-BINDING TRANSCRIPTIONAL ACTIVATOR DEVR_DOSR"/>
    <property type="match status" value="1"/>
</dbReference>
<organism evidence="5 6">
    <name type="scientific">Leifsonia shinshuensis</name>
    <dbReference type="NCBI Taxonomy" id="150026"/>
    <lineage>
        <taxon>Bacteria</taxon>
        <taxon>Bacillati</taxon>
        <taxon>Actinomycetota</taxon>
        <taxon>Actinomycetes</taxon>
        <taxon>Micrococcales</taxon>
        <taxon>Microbacteriaceae</taxon>
        <taxon>Leifsonia</taxon>
    </lineage>
</organism>
<dbReference type="SMART" id="SM00421">
    <property type="entry name" value="HTH_LUXR"/>
    <property type="match status" value="1"/>
</dbReference>
<evidence type="ECO:0000313" key="6">
    <source>
        <dbReference type="Proteomes" id="UP000515511"/>
    </source>
</evidence>